<gene>
    <name evidence="3" type="primary">wecD</name>
    <name evidence="5" type="ORF">DES54_11256</name>
</gene>
<comment type="similarity">
    <text evidence="3">Belongs to the WecD family.</text>
</comment>
<evidence type="ECO:0000256" key="2">
    <source>
        <dbReference type="ARBA" id="ARBA00023315"/>
    </source>
</evidence>
<dbReference type="InterPro" id="IPR012752">
    <property type="entry name" value="AcTrfase_WecD"/>
</dbReference>
<protein>
    <recommendedName>
        <fullName evidence="3">dTDP-fucosamine acetyltransferase</fullName>
        <ecNumber evidence="3">2.3.1.210</ecNumber>
    </recommendedName>
    <alternativeName>
        <fullName evidence="3">TDP-fucosamine acetyltransferase</fullName>
    </alternativeName>
    <alternativeName>
        <fullName evidence="3">dTDP-4-amino-4,6-dideoxy-D-galactose acyltransferase</fullName>
    </alternativeName>
</protein>
<organism evidence="5 6">
    <name type="scientific">Brenneria salicis ATCC 15712 = DSM 30166</name>
    <dbReference type="NCBI Taxonomy" id="714314"/>
    <lineage>
        <taxon>Bacteria</taxon>
        <taxon>Pseudomonadati</taxon>
        <taxon>Pseudomonadota</taxon>
        <taxon>Gammaproteobacteria</taxon>
        <taxon>Enterobacterales</taxon>
        <taxon>Pectobacteriaceae</taxon>
        <taxon>Brenneria</taxon>
    </lineage>
</organism>
<dbReference type="HAMAP" id="MF_02027">
    <property type="entry name" value="WecD_RffC"/>
    <property type="match status" value="1"/>
</dbReference>
<reference evidence="5 6" key="1">
    <citation type="submission" date="2018-06" db="EMBL/GenBank/DDBJ databases">
        <title>Genomic Encyclopedia of Type Strains, Phase IV (KMG-IV): sequencing the most valuable type-strain genomes for metagenomic binning, comparative biology and taxonomic classification.</title>
        <authorList>
            <person name="Goeker M."/>
        </authorList>
    </citation>
    <scope>NUCLEOTIDE SEQUENCE [LARGE SCALE GENOMIC DNA]</scope>
    <source>
        <strain evidence="5 6">DSM 30166</strain>
    </source>
</reference>
<dbReference type="Gene3D" id="3.40.630.30">
    <property type="match status" value="1"/>
</dbReference>
<dbReference type="AlphaFoldDB" id="A0A366I740"/>
<keyword evidence="2 3" id="KW-0012">Acyltransferase</keyword>
<evidence type="ECO:0000313" key="5">
    <source>
        <dbReference type="EMBL" id="RBP63233.1"/>
    </source>
</evidence>
<evidence type="ECO:0000259" key="4">
    <source>
        <dbReference type="PROSITE" id="PS51186"/>
    </source>
</evidence>
<dbReference type="GO" id="GO:0009246">
    <property type="term" value="P:enterobacterial common antigen biosynthetic process"/>
    <property type="evidence" value="ECO:0007669"/>
    <property type="project" value="UniProtKB-UniRule"/>
</dbReference>
<comment type="caution">
    <text evidence="5">The sequence shown here is derived from an EMBL/GenBank/DDBJ whole genome shotgun (WGS) entry which is preliminary data.</text>
</comment>
<dbReference type="RefSeq" id="WP_240634967.1">
    <property type="nucleotide sequence ID" value="NZ_AGJP01000001.1"/>
</dbReference>
<proteinExistence type="inferred from homology"/>
<evidence type="ECO:0000256" key="1">
    <source>
        <dbReference type="ARBA" id="ARBA00022679"/>
    </source>
</evidence>
<comment type="subunit">
    <text evidence="3">Homodimer.</text>
</comment>
<comment type="caution">
    <text evidence="3">Lacks conserved residue(s) required for the propagation of feature annotation.</text>
</comment>
<dbReference type="GO" id="GO:0008080">
    <property type="term" value="F:N-acetyltransferase activity"/>
    <property type="evidence" value="ECO:0007669"/>
    <property type="project" value="InterPro"/>
</dbReference>
<dbReference type="UniPathway" id="UPA00566"/>
<dbReference type="PANTHER" id="PTHR43877:SF2">
    <property type="entry name" value="AMINOALKYLPHOSPHONATE N-ACETYLTRANSFERASE-RELATED"/>
    <property type="match status" value="1"/>
</dbReference>
<dbReference type="EC" id="2.3.1.210" evidence="3"/>
<dbReference type="InterPro" id="IPR000182">
    <property type="entry name" value="GNAT_dom"/>
</dbReference>
<dbReference type="NCBIfam" id="TIGR02382">
    <property type="entry name" value="wecD_rffC"/>
    <property type="match status" value="1"/>
</dbReference>
<dbReference type="SUPFAM" id="SSF55729">
    <property type="entry name" value="Acyl-CoA N-acyltransferases (Nat)"/>
    <property type="match status" value="1"/>
</dbReference>
<dbReference type="PROSITE" id="PS51186">
    <property type="entry name" value="GNAT"/>
    <property type="match status" value="1"/>
</dbReference>
<accession>A0A366I740</accession>
<dbReference type="Proteomes" id="UP000253046">
    <property type="component" value="Unassembled WGS sequence"/>
</dbReference>
<dbReference type="Pfam" id="PF00583">
    <property type="entry name" value="Acetyltransf_1"/>
    <property type="match status" value="1"/>
</dbReference>
<dbReference type="NCBIfam" id="NF008212">
    <property type="entry name" value="PRK10975.1"/>
    <property type="match status" value="1"/>
</dbReference>
<name>A0A366I740_9GAMM</name>
<feature type="active site" description="Proton donor" evidence="3">
    <location>
        <position position="236"/>
    </location>
</feature>
<dbReference type="InterPro" id="IPR016181">
    <property type="entry name" value="Acyl_CoA_acyltransferase"/>
</dbReference>
<comment type="catalytic activity">
    <reaction evidence="3">
        <text>dTDP-4-amino-4,6-dideoxy-alpha-D-galactose + acetyl-CoA = dTDP-4-acetamido-4,6-dideoxy-alpha-D-galactose + CoA + H(+)</text>
        <dbReference type="Rhea" id="RHEA:34443"/>
        <dbReference type="ChEBI" id="CHEBI:15378"/>
        <dbReference type="ChEBI" id="CHEBI:57287"/>
        <dbReference type="ChEBI" id="CHEBI:57288"/>
        <dbReference type="ChEBI" id="CHEBI:68492"/>
        <dbReference type="ChEBI" id="CHEBI:68493"/>
        <dbReference type="EC" id="2.3.1.210"/>
    </reaction>
</comment>
<dbReference type="CDD" id="cd04301">
    <property type="entry name" value="NAT_SF"/>
    <property type="match status" value="1"/>
</dbReference>
<evidence type="ECO:0000256" key="3">
    <source>
        <dbReference type="HAMAP-Rule" id="MF_02027"/>
    </source>
</evidence>
<evidence type="ECO:0000313" key="6">
    <source>
        <dbReference type="Proteomes" id="UP000253046"/>
    </source>
</evidence>
<feature type="binding site" evidence="3">
    <location>
        <position position="229"/>
    </location>
    <ligand>
        <name>acetyl-CoA</name>
        <dbReference type="ChEBI" id="CHEBI:57288"/>
    </ligand>
</feature>
<sequence length="252" mass="27823">MKNSDRRLTAETPMSSAVSAIRATIDPLHWESEFFNLSSGKLNFSSSAPVLTPAALTRYALTQAKISANNLALADALANIGFRLVEGEVDLCLSVDDAPAATVSLRQRLAERADIPQLRQAAAQVFSLNRFRAPWYQPTDSGRFYARWIENAVLGAFDDLCLLIEDDNGQPQGWVTIRQSGEREARIGLLGVFPGITGRGVGSHLMALAETWCRQQGIQRLRVATQVGNVAALRLYLRRGARIESTAYWLYR</sequence>
<dbReference type="InterPro" id="IPR050832">
    <property type="entry name" value="Bact_Acetyltransf"/>
</dbReference>
<comment type="pathway">
    <text evidence="3">Bacterial outer membrane biogenesis; enterobacterial common antigen biosynthesis.</text>
</comment>
<dbReference type="EMBL" id="QNRY01000012">
    <property type="protein sequence ID" value="RBP63233.1"/>
    <property type="molecule type" value="Genomic_DNA"/>
</dbReference>
<dbReference type="PANTHER" id="PTHR43877">
    <property type="entry name" value="AMINOALKYLPHOSPHONATE N-ACETYLTRANSFERASE-RELATED-RELATED"/>
    <property type="match status" value="1"/>
</dbReference>
<comment type="function">
    <text evidence="3">Catalyzes the acetylation of dTDP-fucosamine (dTDP-4-amino-4,6-dideoxy-D-galactose) to dTDP-Fuc4NAc, which is utilized in the biosynthesis of the enterobacterial common antigen (ECA).</text>
</comment>
<keyword evidence="6" id="KW-1185">Reference proteome</keyword>
<feature type="domain" description="N-acetyltransferase" evidence="4">
    <location>
        <begin position="105"/>
        <end position="252"/>
    </location>
</feature>
<keyword evidence="1 3" id="KW-0808">Transferase</keyword>